<dbReference type="CDD" id="cd05917">
    <property type="entry name" value="FACL_like_2"/>
    <property type="match status" value="1"/>
</dbReference>
<dbReference type="EMBL" id="FMYQ01000018">
    <property type="protein sequence ID" value="SDD37082.1"/>
    <property type="molecule type" value="Genomic_DNA"/>
</dbReference>
<evidence type="ECO:0000313" key="5">
    <source>
        <dbReference type="EMBL" id="SDD37082.1"/>
    </source>
</evidence>
<evidence type="ECO:0000256" key="2">
    <source>
        <dbReference type="ARBA" id="ARBA00022598"/>
    </source>
</evidence>
<dbReference type="AlphaFoldDB" id="A0A1G6U6N4"/>
<dbReference type="InterPro" id="IPR045851">
    <property type="entry name" value="AMP-bd_C_sf"/>
</dbReference>
<dbReference type="FunFam" id="3.40.50.12780:FF:000003">
    <property type="entry name" value="Long-chain-fatty-acid--CoA ligase FadD"/>
    <property type="match status" value="1"/>
</dbReference>
<dbReference type="OrthoDB" id="9766486at2"/>
<dbReference type="STRING" id="416944.SAMN05421548_11895"/>
<dbReference type="SUPFAM" id="SSF56801">
    <property type="entry name" value="Acetyl-CoA synthetase-like"/>
    <property type="match status" value="1"/>
</dbReference>
<comment type="similarity">
    <text evidence="1">Belongs to the ATP-dependent AMP-binding enzyme family.</text>
</comment>
<dbReference type="InterPro" id="IPR025110">
    <property type="entry name" value="AMP-bd_C"/>
</dbReference>
<dbReference type="RefSeq" id="WP_091999941.1">
    <property type="nucleotide sequence ID" value="NZ_FMYQ01000018.1"/>
</dbReference>
<dbReference type="GO" id="GO:0031956">
    <property type="term" value="F:medium-chain fatty acid-CoA ligase activity"/>
    <property type="evidence" value="ECO:0007669"/>
    <property type="project" value="TreeGrafter"/>
</dbReference>
<keyword evidence="2" id="KW-0436">Ligase</keyword>
<dbReference type="PROSITE" id="PS00455">
    <property type="entry name" value="AMP_BINDING"/>
    <property type="match status" value="1"/>
</dbReference>
<proteinExistence type="inferred from homology"/>
<dbReference type="InterPro" id="IPR042099">
    <property type="entry name" value="ANL_N_sf"/>
</dbReference>
<dbReference type="Gene3D" id="3.30.300.30">
    <property type="match status" value="1"/>
</dbReference>
<feature type="domain" description="AMP-dependent synthetase/ligase" evidence="3">
    <location>
        <begin position="47"/>
        <end position="439"/>
    </location>
</feature>
<evidence type="ECO:0000259" key="4">
    <source>
        <dbReference type="Pfam" id="PF13193"/>
    </source>
</evidence>
<name>A0A1G6U6N4_9BURK</name>
<dbReference type="InterPro" id="IPR020845">
    <property type="entry name" value="AMP-binding_CS"/>
</dbReference>
<dbReference type="Pfam" id="PF00501">
    <property type="entry name" value="AMP-binding"/>
    <property type="match status" value="1"/>
</dbReference>
<dbReference type="InterPro" id="IPR000873">
    <property type="entry name" value="AMP-dep_synth/lig_dom"/>
</dbReference>
<reference evidence="6" key="1">
    <citation type="submission" date="2016-09" db="EMBL/GenBank/DDBJ databases">
        <authorList>
            <person name="Varghese N."/>
            <person name="Submissions S."/>
        </authorList>
    </citation>
    <scope>NUCLEOTIDE SEQUENCE [LARGE SCALE GENOMIC DNA]</scope>
    <source>
        <strain evidence="6">TNe-862</strain>
    </source>
</reference>
<evidence type="ECO:0000256" key="1">
    <source>
        <dbReference type="ARBA" id="ARBA00006432"/>
    </source>
</evidence>
<protein>
    <submittedName>
        <fullName evidence="5">Fatty-acyl-CoA synthase</fullName>
    </submittedName>
</protein>
<dbReference type="PANTHER" id="PTHR43201">
    <property type="entry name" value="ACYL-COA SYNTHETASE"/>
    <property type="match status" value="1"/>
</dbReference>
<dbReference type="Gene3D" id="3.40.50.12780">
    <property type="entry name" value="N-terminal domain of ligase-like"/>
    <property type="match status" value="1"/>
</dbReference>
<dbReference type="GO" id="GO:0006631">
    <property type="term" value="P:fatty acid metabolic process"/>
    <property type="evidence" value="ECO:0007669"/>
    <property type="project" value="TreeGrafter"/>
</dbReference>
<dbReference type="Proteomes" id="UP000198908">
    <property type="component" value="Unassembled WGS sequence"/>
</dbReference>
<dbReference type="Pfam" id="PF13193">
    <property type="entry name" value="AMP-binding_C"/>
    <property type="match status" value="1"/>
</dbReference>
<sequence>MAIDAAGATAAPGEHEALIAPKDGLSYVRGTTDARLSDATLGAFLLETANRFPERPAVVFREQSIRWTWREFAAEVDVLAAGFAALGIVKGDRVGIWSPNRVEWLLTQFATARIGAILVNINPAYRLAELEYALNKVGCKAIVSAESFKTSKYLEMLQTLAPELASATPGQLQSARLPELRAVVRMCDTATPGMFCFSELVDMGRERIAREGAAWLDAIGATLSPDDAINIQFTSGTTGNPKGATLTHRNVLNNGRFIAQAMRLAEADSLCIPVPLYHCFGMVLAVLACVSVGANMVFPGEAFDPRATLEAVSEEGCTALHGVPTMFIAELDHPEFARFDLSRLRTGIMAGSPCPIETMKRVVSKMHLAEITIAYGMTETSPVSFQSSTTDPLDKRTTTVGRIQPHLEVKIVDALGNIVPVGETGELCTKGYSVMQGYWNDEARTAEAIVDGWMHTGDLATLDAEGYCNIVGRLKDMLIRGGENIYPREIEEFLFRHPKVQAAQVFGVPDAKYGEEVCAWIVLRAGESATAEEIQAFCQGQIAHYKIPKYIRFVDELPMTVTGKVQKFVMRARMIDELKLSEQKTA</sequence>
<dbReference type="NCBIfam" id="NF009233">
    <property type="entry name" value="PRK12583.1"/>
    <property type="match status" value="1"/>
</dbReference>
<evidence type="ECO:0000259" key="3">
    <source>
        <dbReference type="Pfam" id="PF00501"/>
    </source>
</evidence>
<dbReference type="FunFam" id="3.30.300.30:FF:000008">
    <property type="entry name" value="2,3-dihydroxybenzoate-AMP ligase"/>
    <property type="match status" value="1"/>
</dbReference>
<organism evidence="5 6">
    <name type="scientific">Paraburkholderia lycopersici</name>
    <dbReference type="NCBI Taxonomy" id="416944"/>
    <lineage>
        <taxon>Bacteria</taxon>
        <taxon>Pseudomonadati</taxon>
        <taxon>Pseudomonadota</taxon>
        <taxon>Betaproteobacteria</taxon>
        <taxon>Burkholderiales</taxon>
        <taxon>Burkholderiaceae</taxon>
        <taxon>Paraburkholderia</taxon>
    </lineage>
</organism>
<dbReference type="PANTHER" id="PTHR43201:SF5">
    <property type="entry name" value="MEDIUM-CHAIN ACYL-COA LIGASE ACSF2, MITOCHONDRIAL"/>
    <property type="match status" value="1"/>
</dbReference>
<accession>A0A1G6U6N4</accession>
<keyword evidence="6" id="KW-1185">Reference proteome</keyword>
<evidence type="ECO:0000313" key="6">
    <source>
        <dbReference type="Proteomes" id="UP000198908"/>
    </source>
</evidence>
<gene>
    <name evidence="5" type="ORF">SAMN05421548_11895</name>
</gene>
<feature type="domain" description="AMP-binding enzyme C-terminal" evidence="4">
    <location>
        <begin position="489"/>
        <end position="564"/>
    </location>
</feature>